<feature type="transmembrane region" description="Helical" evidence="7">
    <location>
        <begin position="76"/>
        <end position="96"/>
    </location>
</feature>
<sequence length="417" mass="46293">MAGRGIPAEQEPLLGDRPPGSREWNIIETQEHYKSRWRSIRILYLTMFLSSVGFSIVVMSIWPYLQKIDKTADTSFLGWVIASFSLGQMVASPVFGFWSNYRPRKEPLIVSIFISVAANCLYAYVHVPASHNKYYMLVARGLVGFGAANTDEVQVPQGSIDQVAVVTTNVLFFVVLFIFALFETILTPLTMDMYAWTREQAVLYDGIILAALGVEAVIIFMGVKLLSKKIGERAILLGGLVIVWAGFFILLPWGNQYPKIQWEDLHNNSIPNTTFGEIITTLWRSPRENHSEEPTGCPVGQAWCLYTPVVHLAQFLTSAVLIGIGYPSCNVMSYTIYSKILGPKPQGVYMGWLTASGSAARILGPVFISQVYTSWGPRWAFSLVCGTVVLTVTLLGVTYRRLVAFSVRHGGIQESPG</sequence>
<keyword evidence="3 7" id="KW-0812">Transmembrane</keyword>
<dbReference type="InterPro" id="IPR051068">
    <property type="entry name" value="MFS_Domain-Containing_Protein"/>
</dbReference>
<gene>
    <name evidence="8" type="ORF">HJG59_012186</name>
</gene>
<evidence type="ECO:0000256" key="7">
    <source>
        <dbReference type="SAM" id="Phobius"/>
    </source>
</evidence>
<dbReference type="GO" id="GO:0012505">
    <property type="term" value="C:endomembrane system"/>
    <property type="evidence" value="ECO:0007669"/>
    <property type="project" value="UniProtKB-SubCell"/>
</dbReference>
<evidence type="ECO:0000256" key="3">
    <source>
        <dbReference type="ARBA" id="ARBA00022692"/>
    </source>
</evidence>
<accession>A0A7J8I9T6</accession>
<dbReference type="Gene3D" id="1.20.1250.20">
    <property type="entry name" value="MFS general substrate transporter like domains"/>
    <property type="match status" value="2"/>
</dbReference>
<keyword evidence="9" id="KW-1185">Reference proteome</keyword>
<reference evidence="8 9" key="1">
    <citation type="journal article" date="2020" name="Nature">
        <title>Six reference-quality genomes reveal evolution of bat adaptations.</title>
        <authorList>
            <person name="Jebb D."/>
            <person name="Huang Z."/>
            <person name="Pippel M."/>
            <person name="Hughes G.M."/>
            <person name="Lavrichenko K."/>
            <person name="Devanna P."/>
            <person name="Winkler S."/>
            <person name="Jermiin L.S."/>
            <person name="Skirmuntt E.C."/>
            <person name="Katzourakis A."/>
            <person name="Burkitt-Gray L."/>
            <person name="Ray D.A."/>
            <person name="Sullivan K.A.M."/>
            <person name="Roscito J.G."/>
            <person name="Kirilenko B.M."/>
            <person name="Davalos L.M."/>
            <person name="Corthals A.P."/>
            <person name="Power M.L."/>
            <person name="Jones G."/>
            <person name="Ransome R.D."/>
            <person name="Dechmann D.K.N."/>
            <person name="Locatelli A.G."/>
            <person name="Puechmaille S.J."/>
            <person name="Fedrigo O."/>
            <person name="Jarvis E.D."/>
            <person name="Hiller M."/>
            <person name="Vernes S.C."/>
            <person name="Myers E.W."/>
            <person name="Teeling E.C."/>
        </authorList>
    </citation>
    <scope>NUCLEOTIDE SEQUENCE [LARGE SCALE GENOMIC DNA]</scope>
    <source>
        <strain evidence="8">MMolMol1</strain>
        <tissue evidence="8">Muscle</tissue>
    </source>
</reference>
<evidence type="ECO:0000256" key="2">
    <source>
        <dbReference type="ARBA" id="ARBA00022448"/>
    </source>
</evidence>
<keyword evidence="4 7" id="KW-1133">Transmembrane helix</keyword>
<feature type="transmembrane region" description="Helical" evidence="7">
    <location>
        <begin position="163"/>
        <end position="182"/>
    </location>
</feature>
<feature type="transmembrane region" description="Helical" evidence="7">
    <location>
        <begin position="349"/>
        <end position="373"/>
    </location>
</feature>
<feature type="transmembrane region" description="Helical" evidence="7">
    <location>
        <begin position="379"/>
        <end position="399"/>
    </location>
</feature>
<dbReference type="AlphaFoldDB" id="A0A7J8I9T6"/>
<feature type="region of interest" description="Disordered" evidence="6">
    <location>
        <begin position="1"/>
        <end position="20"/>
    </location>
</feature>
<comment type="caution">
    <text evidence="8">The sequence shown here is derived from an EMBL/GenBank/DDBJ whole genome shotgun (WGS) entry which is preliminary data.</text>
</comment>
<evidence type="ECO:0000256" key="5">
    <source>
        <dbReference type="ARBA" id="ARBA00023136"/>
    </source>
</evidence>
<dbReference type="Pfam" id="PF07690">
    <property type="entry name" value="MFS_1"/>
    <property type="match status" value="2"/>
</dbReference>
<feature type="transmembrane region" description="Helical" evidence="7">
    <location>
        <begin position="108"/>
        <end position="127"/>
    </location>
</feature>
<evidence type="ECO:0000313" key="8">
    <source>
        <dbReference type="EMBL" id="KAF6481078.1"/>
    </source>
</evidence>
<keyword evidence="5 7" id="KW-0472">Membrane</keyword>
<dbReference type="CDD" id="cd17326">
    <property type="entry name" value="MFS_MFSD8"/>
    <property type="match status" value="1"/>
</dbReference>
<feature type="transmembrane region" description="Helical" evidence="7">
    <location>
        <begin position="315"/>
        <end position="337"/>
    </location>
</feature>
<dbReference type="InterPro" id="IPR011701">
    <property type="entry name" value="MFS"/>
</dbReference>
<feature type="transmembrane region" description="Helical" evidence="7">
    <location>
        <begin position="235"/>
        <end position="254"/>
    </location>
</feature>
<proteinExistence type="predicted"/>
<dbReference type="GO" id="GO:0022857">
    <property type="term" value="F:transmembrane transporter activity"/>
    <property type="evidence" value="ECO:0007669"/>
    <property type="project" value="InterPro"/>
</dbReference>
<keyword evidence="2" id="KW-0813">Transport</keyword>
<evidence type="ECO:0000256" key="4">
    <source>
        <dbReference type="ARBA" id="ARBA00022989"/>
    </source>
</evidence>
<dbReference type="SUPFAM" id="SSF103473">
    <property type="entry name" value="MFS general substrate transporter"/>
    <property type="match status" value="2"/>
</dbReference>
<evidence type="ECO:0000256" key="6">
    <source>
        <dbReference type="SAM" id="MobiDB-lite"/>
    </source>
</evidence>
<feature type="transmembrane region" description="Helical" evidence="7">
    <location>
        <begin position="42"/>
        <end position="64"/>
    </location>
</feature>
<name>A0A7J8I9T6_MOLMO</name>
<organism evidence="8 9">
    <name type="scientific">Molossus molossus</name>
    <name type="common">Pallas' mastiff bat</name>
    <name type="synonym">Vespertilio molossus</name>
    <dbReference type="NCBI Taxonomy" id="27622"/>
    <lineage>
        <taxon>Eukaryota</taxon>
        <taxon>Metazoa</taxon>
        <taxon>Chordata</taxon>
        <taxon>Craniata</taxon>
        <taxon>Vertebrata</taxon>
        <taxon>Euteleostomi</taxon>
        <taxon>Mammalia</taxon>
        <taxon>Eutheria</taxon>
        <taxon>Laurasiatheria</taxon>
        <taxon>Chiroptera</taxon>
        <taxon>Yangochiroptera</taxon>
        <taxon>Molossidae</taxon>
        <taxon>Molossus</taxon>
    </lineage>
</organism>
<dbReference type="PANTHER" id="PTHR23510">
    <property type="entry name" value="INNER MEMBRANE TRANSPORT PROTEIN YAJR"/>
    <property type="match status" value="1"/>
</dbReference>
<dbReference type="GO" id="GO:0005765">
    <property type="term" value="C:lysosomal membrane"/>
    <property type="evidence" value="ECO:0007669"/>
    <property type="project" value="TreeGrafter"/>
</dbReference>
<evidence type="ECO:0000313" key="9">
    <source>
        <dbReference type="Proteomes" id="UP000550707"/>
    </source>
</evidence>
<dbReference type="Proteomes" id="UP000550707">
    <property type="component" value="Unassembled WGS sequence"/>
</dbReference>
<feature type="transmembrane region" description="Helical" evidence="7">
    <location>
        <begin position="202"/>
        <end position="223"/>
    </location>
</feature>
<dbReference type="PANTHER" id="PTHR23510:SF3">
    <property type="entry name" value="MAJOR FACILITATOR SUPERFAMILY DOMAIN-CONTAINING PROTEIN 8"/>
    <property type="match status" value="1"/>
</dbReference>
<comment type="subcellular location">
    <subcellularLocation>
        <location evidence="1">Endomembrane system</location>
        <topology evidence="1">Multi-pass membrane protein</topology>
    </subcellularLocation>
</comment>
<dbReference type="InterPro" id="IPR036259">
    <property type="entry name" value="MFS_trans_sf"/>
</dbReference>
<protein>
    <submittedName>
        <fullName evidence="8">Major facilitator superfamily domain containing 8</fullName>
    </submittedName>
</protein>
<evidence type="ECO:0000256" key="1">
    <source>
        <dbReference type="ARBA" id="ARBA00004127"/>
    </source>
</evidence>
<dbReference type="EMBL" id="JACASF010000004">
    <property type="protein sequence ID" value="KAF6481078.1"/>
    <property type="molecule type" value="Genomic_DNA"/>
</dbReference>